<dbReference type="Gene3D" id="3.60.70.12">
    <property type="entry name" value="L-amino peptidase D-ALA esterase/amidase"/>
    <property type="match status" value="1"/>
</dbReference>
<dbReference type="CDD" id="cd02152">
    <property type="entry name" value="OAT"/>
    <property type="match status" value="1"/>
</dbReference>
<feature type="site" description="Involved in the stabilization of negative charge on the oxyanion by the formation of the oxyanion hole" evidence="9">
    <location>
        <position position="122"/>
    </location>
</feature>
<dbReference type="EC" id="2.3.1.35" evidence="9"/>
<feature type="site" description="Cleavage; by autolysis" evidence="9">
    <location>
        <begin position="196"/>
        <end position="197"/>
    </location>
</feature>
<evidence type="ECO:0000256" key="9">
    <source>
        <dbReference type="HAMAP-Rule" id="MF_01106"/>
    </source>
</evidence>
<keyword evidence="5 9" id="KW-0808">Transferase</keyword>
<comment type="similarity">
    <text evidence="1 9">Belongs to the ArgJ family.</text>
</comment>
<keyword evidence="7 9" id="KW-0012">Acyltransferase</keyword>
<dbReference type="GO" id="GO:0004358">
    <property type="term" value="F:L-glutamate N-acetyltransferase activity, acting on acetyl-L-ornithine as donor"/>
    <property type="evidence" value="ECO:0007669"/>
    <property type="project" value="UniProtKB-UniRule"/>
</dbReference>
<comment type="function">
    <text evidence="9">Catalyzes two activities which are involved in the cyclic version of arginine biosynthesis: the synthesis of N-acetylglutamate from glutamate and acetyl-CoA as the acetyl donor, and of ornithine by transacetylation between N(2)-acetylornithine and glutamate.</text>
</comment>
<evidence type="ECO:0000256" key="8">
    <source>
        <dbReference type="ARBA" id="ARBA00049439"/>
    </source>
</evidence>
<dbReference type="InterPro" id="IPR002813">
    <property type="entry name" value="Arg_biosynth_ArgJ"/>
</dbReference>
<comment type="catalytic activity">
    <reaction evidence="9">
        <text>L-glutamate + acetyl-CoA = N-acetyl-L-glutamate + CoA + H(+)</text>
        <dbReference type="Rhea" id="RHEA:24292"/>
        <dbReference type="ChEBI" id="CHEBI:15378"/>
        <dbReference type="ChEBI" id="CHEBI:29985"/>
        <dbReference type="ChEBI" id="CHEBI:44337"/>
        <dbReference type="ChEBI" id="CHEBI:57287"/>
        <dbReference type="ChEBI" id="CHEBI:57288"/>
        <dbReference type="EC" id="2.3.1.1"/>
    </reaction>
</comment>
<dbReference type="NCBIfam" id="TIGR00120">
    <property type="entry name" value="ArgJ"/>
    <property type="match status" value="1"/>
</dbReference>
<dbReference type="GO" id="GO:0004042">
    <property type="term" value="F:L-glutamate N-acetyltransferase activity"/>
    <property type="evidence" value="ECO:0007669"/>
    <property type="project" value="UniProtKB-UniRule"/>
</dbReference>
<dbReference type="FunFam" id="3.60.70.12:FF:000001">
    <property type="entry name" value="Arginine biosynthesis bifunctional protein ArgJ, chloroplastic"/>
    <property type="match status" value="1"/>
</dbReference>
<feature type="binding site" evidence="9">
    <location>
        <position position="406"/>
    </location>
    <ligand>
        <name>substrate</name>
    </ligand>
</feature>
<evidence type="ECO:0000256" key="6">
    <source>
        <dbReference type="ARBA" id="ARBA00022813"/>
    </source>
</evidence>
<keyword evidence="9" id="KW-0511">Multifunctional enzyme</keyword>
<comment type="pathway">
    <text evidence="9">Amino-acid biosynthesis; L-arginine biosynthesis; N(2)-acetyl-L-ornithine from L-glutamate: step 1/4.</text>
</comment>
<dbReference type="GO" id="GO:0006592">
    <property type="term" value="P:ornithine biosynthetic process"/>
    <property type="evidence" value="ECO:0007669"/>
    <property type="project" value="TreeGrafter"/>
</dbReference>
<name>A0A1I7JYF0_9GAMM</name>
<comment type="subcellular location">
    <subcellularLocation>
        <location evidence="9">Cytoplasm</location>
    </subcellularLocation>
</comment>
<dbReference type="STRING" id="463301.SAMN04487955_11369"/>
<keyword evidence="11" id="KW-1185">Reference proteome</keyword>
<dbReference type="GO" id="GO:0005737">
    <property type="term" value="C:cytoplasm"/>
    <property type="evidence" value="ECO:0007669"/>
    <property type="project" value="UniProtKB-SubCell"/>
</dbReference>
<feature type="chain" id="PRO_5023308734" description="Arginine biosynthesis bifunctional protein ArgJ beta chain" evidence="9">
    <location>
        <begin position="197"/>
        <end position="411"/>
    </location>
</feature>
<dbReference type="AlphaFoldDB" id="A0A1I7JYF0"/>
<dbReference type="HAMAP" id="MF_01106">
    <property type="entry name" value="ArgJ"/>
    <property type="match status" value="1"/>
</dbReference>
<feature type="chain" id="PRO_5023308735" description="Arginine biosynthesis bifunctional protein ArgJ alpha chain" evidence="9">
    <location>
        <begin position="1"/>
        <end position="196"/>
    </location>
</feature>
<evidence type="ECO:0000256" key="1">
    <source>
        <dbReference type="ARBA" id="ARBA00006774"/>
    </source>
</evidence>
<comment type="subunit">
    <text evidence="2 9">Heterotetramer of two alpha and two beta chains.</text>
</comment>
<protein>
    <recommendedName>
        <fullName evidence="9">Arginine biosynthesis bifunctional protein ArgJ</fullName>
    </recommendedName>
    <domain>
        <recommendedName>
            <fullName evidence="9">Glutamate N-acetyltransferase</fullName>
            <ecNumber evidence="9">2.3.1.35</ecNumber>
        </recommendedName>
        <alternativeName>
            <fullName evidence="9">Ornithine acetyltransferase</fullName>
            <shortName evidence="9">OATase</shortName>
        </alternativeName>
        <alternativeName>
            <fullName evidence="9">Ornithine transacetylase</fullName>
        </alternativeName>
    </domain>
    <domain>
        <recommendedName>
            <fullName evidence="9">Amino-acid acetyltransferase</fullName>
            <ecNumber evidence="9">2.3.1.1</ecNumber>
        </recommendedName>
        <alternativeName>
            <fullName evidence="9">N-acetylglutamate synthase</fullName>
            <shortName evidence="9">AGSase</shortName>
        </alternativeName>
    </domain>
    <component>
        <recommendedName>
            <fullName evidence="9">Arginine biosynthesis bifunctional protein ArgJ alpha chain</fullName>
        </recommendedName>
    </component>
    <component>
        <recommendedName>
            <fullName evidence="9">Arginine biosynthesis bifunctional protein ArgJ beta chain</fullName>
        </recommendedName>
    </component>
</protein>
<feature type="binding site" evidence="9">
    <location>
        <position position="197"/>
    </location>
    <ligand>
        <name>substrate</name>
    </ligand>
</feature>
<evidence type="ECO:0000256" key="7">
    <source>
        <dbReference type="ARBA" id="ARBA00023315"/>
    </source>
</evidence>
<dbReference type="InterPro" id="IPR016117">
    <property type="entry name" value="ArgJ-like_dom_sf"/>
</dbReference>
<evidence type="ECO:0000256" key="2">
    <source>
        <dbReference type="ARBA" id="ARBA00011475"/>
    </source>
</evidence>
<dbReference type="GO" id="GO:0006526">
    <property type="term" value="P:L-arginine biosynthetic process"/>
    <property type="evidence" value="ECO:0007669"/>
    <property type="project" value="UniProtKB-UniRule"/>
</dbReference>
<feature type="active site" description="Nucleophile" evidence="9">
    <location>
        <position position="197"/>
    </location>
</feature>
<proteinExistence type="inferred from homology"/>
<dbReference type="PANTHER" id="PTHR23100:SF0">
    <property type="entry name" value="ARGININE BIOSYNTHESIS BIFUNCTIONAL PROTEIN ARGJ, MITOCHONDRIAL"/>
    <property type="match status" value="1"/>
</dbReference>
<dbReference type="UniPathway" id="UPA00068">
    <property type="reaction ID" value="UER00106"/>
</dbReference>
<dbReference type="FunFam" id="3.10.20.340:FF:000001">
    <property type="entry name" value="Arginine biosynthesis bifunctional protein ArgJ, chloroplastic"/>
    <property type="match status" value="1"/>
</dbReference>
<dbReference type="Proteomes" id="UP000198693">
    <property type="component" value="Unassembled WGS sequence"/>
</dbReference>
<reference evidence="11" key="1">
    <citation type="submission" date="2016-10" db="EMBL/GenBank/DDBJ databases">
        <authorList>
            <person name="Varghese N."/>
            <person name="Submissions S."/>
        </authorList>
    </citation>
    <scope>NUCLEOTIDE SEQUENCE [LARGE SCALE GENOMIC DNA]</scope>
    <source>
        <strain evidence="11">CGMCC 1.6981</strain>
    </source>
</reference>
<feature type="binding site" evidence="9">
    <location>
        <position position="160"/>
    </location>
    <ligand>
        <name>substrate</name>
    </ligand>
</feature>
<keyword evidence="6 9" id="KW-0068">Autocatalytic cleavage</keyword>
<dbReference type="Gene3D" id="3.10.20.340">
    <property type="entry name" value="ArgJ beta chain, C-terminal domain"/>
    <property type="match status" value="1"/>
</dbReference>
<keyword evidence="9" id="KW-0963">Cytoplasm</keyword>
<sequence length="411" mass="43359">MAVGEAYFPDMPVIDGLRLGTSRAGIKTPERRDLVVIEIPEGARIVGAFTRNAFCAAPVIVARDHLARCASRGTAARYLMINTGNANAGTGETGLHDARATCAALAQLAGVEEDSVLPFSTGVIGEPLPMERLIGGLPAAFAALDGTAQAWHEAAQGILTTDTRAKGASVTLQIGDETVTINGISKGSGMIRPNMATMLAFVATDASIETSLLDALLHETLDRSFNCITVDSDTSTNDACMLMATGRGAVVADKDSEALEIFRNGLQRVMTELAQAIIRDGEGATKFVTLQVSGAEDRQEALDVAFTVAHSPLVKTALYASDANWGRILAAVGRAPVENFDVSRVVIALDDVRLVEHGGRAASYTEDAGSAVMARDEITIHIDLGRGEAQATVWTSDLSHDYVSINADYRN</sequence>
<feature type="binding site" evidence="9">
    <location>
        <position position="186"/>
    </location>
    <ligand>
        <name>substrate</name>
    </ligand>
</feature>
<dbReference type="RefSeq" id="WP_089797030.1">
    <property type="nucleotide sequence ID" value="NZ_FPBP01000013.1"/>
</dbReference>
<dbReference type="NCBIfam" id="NF003802">
    <property type="entry name" value="PRK05388.1"/>
    <property type="match status" value="1"/>
</dbReference>
<gene>
    <name evidence="9" type="primary">argJ</name>
    <name evidence="10" type="ORF">SAMN04487955_11369</name>
</gene>
<keyword evidence="4 9" id="KW-0028">Amino-acid biosynthesis</keyword>
<keyword evidence="3 9" id="KW-0055">Arginine biosynthesis</keyword>
<dbReference type="EMBL" id="FPBP01000013">
    <property type="protein sequence ID" value="SFU90192.1"/>
    <property type="molecule type" value="Genomic_DNA"/>
</dbReference>
<comment type="pathway">
    <text evidence="9">Amino-acid biosynthesis; L-arginine biosynthesis; L-ornithine and N-acetyl-L-glutamate from L-glutamate and N(2)-acetyl-L-ornithine (cyclic): step 1/1.</text>
</comment>
<dbReference type="OrthoDB" id="9804242at2"/>
<dbReference type="Pfam" id="PF01960">
    <property type="entry name" value="ArgJ"/>
    <property type="match status" value="1"/>
</dbReference>
<dbReference type="PANTHER" id="PTHR23100">
    <property type="entry name" value="ARGININE BIOSYNTHESIS BIFUNCTIONAL PROTEIN ARGJ"/>
    <property type="match status" value="1"/>
</dbReference>
<evidence type="ECO:0000313" key="10">
    <source>
        <dbReference type="EMBL" id="SFU90192.1"/>
    </source>
</evidence>
<evidence type="ECO:0000256" key="3">
    <source>
        <dbReference type="ARBA" id="ARBA00022571"/>
    </source>
</evidence>
<evidence type="ECO:0000256" key="4">
    <source>
        <dbReference type="ARBA" id="ARBA00022605"/>
    </source>
</evidence>
<accession>A0A1I7JYF0</accession>
<evidence type="ECO:0000313" key="11">
    <source>
        <dbReference type="Proteomes" id="UP000198693"/>
    </source>
</evidence>
<organism evidence="10 11">
    <name type="scientific">Halomonas korlensis</name>
    <dbReference type="NCBI Taxonomy" id="463301"/>
    <lineage>
        <taxon>Bacteria</taxon>
        <taxon>Pseudomonadati</taxon>
        <taxon>Pseudomonadota</taxon>
        <taxon>Gammaproteobacteria</taxon>
        <taxon>Oceanospirillales</taxon>
        <taxon>Halomonadaceae</taxon>
        <taxon>Halomonas</taxon>
    </lineage>
</organism>
<dbReference type="SUPFAM" id="SSF56266">
    <property type="entry name" value="DmpA/ArgJ-like"/>
    <property type="match status" value="1"/>
</dbReference>
<dbReference type="EC" id="2.3.1.1" evidence="9"/>
<comment type="catalytic activity">
    <reaction evidence="8 9">
        <text>N(2)-acetyl-L-ornithine + L-glutamate = N-acetyl-L-glutamate + L-ornithine</text>
        <dbReference type="Rhea" id="RHEA:15349"/>
        <dbReference type="ChEBI" id="CHEBI:29985"/>
        <dbReference type="ChEBI" id="CHEBI:44337"/>
        <dbReference type="ChEBI" id="CHEBI:46911"/>
        <dbReference type="ChEBI" id="CHEBI:57805"/>
        <dbReference type="EC" id="2.3.1.35"/>
    </reaction>
</comment>
<dbReference type="InterPro" id="IPR042195">
    <property type="entry name" value="ArgJ_beta_C"/>
</dbReference>
<comment type="caution">
    <text evidence="9">Lacks conserved residue(s) required for the propagation of feature annotation.</text>
</comment>
<feature type="binding site" evidence="9">
    <location>
        <position position="282"/>
    </location>
    <ligand>
        <name>substrate</name>
    </ligand>
</feature>
<feature type="site" description="Involved in the stabilization of negative charge on the oxyanion by the formation of the oxyanion hole" evidence="9">
    <location>
        <position position="121"/>
    </location>
</feature>
<evidence type="ECO:0000256" key="5">
    <source>
        <dbReference type="ARBA" id="ARBA00022679"/>
    </source>
</evidence>